<keyword evidence="4" id="KW-1185">Reference proteome</keyword>
<protein>
    <submittedName>
        <fullName evidence="5">Uncharacterized protein LOC102655092</fullName>
    </submittedName>
</protein>
<proteinExistence type="predicted"/>
<feature type="transmembrane region" description="Helical" evidence="2">
    <location>
        <begin position="52"/>
        <end position="72"/>
    </location>
</feature>
<dbReference type="OrthoDB" id="7614210at2759"/>
<gene>
    <name evidence="5" type="primary">LOC102655092</name>
</gene>
<dbReference type="KEGG" id="ame:102655092"/>
<name>A0A7M7GM34_APIME</name>
<dbReference type="RefSeq" id="XP_006557596.2">
    <property type="nucleotide sequence ID" value="XM_006557533.3"/>
</dbReference>
<accession>A0A7M7GM34</accession>
<dbReference type="Proteomes" id="UP000005203">
    <property type="component" value="Linkage group LG6"/>
</dbReference>
<evidence type="ECO:0000313" key="4">
    <source>
        <dbReference type="Proteomes" id="UP000005203"/>
    </source>
</evidence>
<sequence>MGLSIVEAVCDCNESSASSQTLKCYIATKDLLPSCKPLIKATMKTRCTFRRMIISTVVIIIILAIIYCLTISGQHVQNIGRNLRSQIQARIHEPLPRILQFRTIEIPRSETEVEVEVEAEAEAEAEPEADAEPEAEIEVDVTD</sequence>
<evidence type="ECO:0000256" key="2">
    <source>
        <dbReference type="SAM" id="Phobius"/>
    </source>
</evidence>
<evidence type="ECO:0000256" key="1">
    <source>
        <dbReference type="SAM" id="MobiDB-lite"/>
    </source>
</evidence>
<keyword evidence="2" id="KW-0472">Membrane</keyword>
<feature type="region of interest" description="Disordered" evidence="1">
    <location>
        <begin position="117"/>
        <end position="143"/>
    </location>
</feature>
<evidence type="ECO:0000313" key="5">
    <source>
        <dbReference type="RefSeq" id="XP_006557596.2"/>
    </source>
</evidence>
<dbReference type="GeneID" id="102655092"/>
<accession>A0A8B6YTZ6</accession>
<reference evidence="5" key="2">
    <citation type="submission" date="2025-04" db="UniProtKB">
        <authorList>
            <consortium name="RefSeq"/>
        </authorList>
    </citation>
    <scope>IDENTIFICATION</scope>
    <source>
        <strain evidence="5">DH4</strain>
        <tissue evidence="5">Whole body</tissue>
    </source>
</reference>
<keyword evidence="2" id="KW-1133">Transmembrane helix</keyword>
<dbReference type="AlphaFoldDB" id="A0A7M7GM34"/>
<reference evidence="3" key="1">
    <citation type="submission" date="2021-01" db="UniProtKB">
        <authorList>
            <consortium name="EnsemblMetazoa"/>
        </authorList>
    </citation>
    <scope>IDENTIFICATION</scope>
    <source>
        <strain evidence="3">DH4</strain>
    </source>
</reference>
<dbReference type="EnsemblMetazoa" id="XM_006557533">
    <property type="protein sequence ID" value="XP_006557596"/>
    <property type="gene ID" value="LOC102655092"/>
</dbReference>
<evidence type="ECO:0000313" key="3">
    <source>
        <dbReference type="EnsemblMetazoa" id="XP_006557596"/>
    </source>
</evidence>
<organism evidence="3">
    <name type="scientific">Apis mellifera</name>
    <name type="common">Honeybee</name>
    <dbReference type="NCBI Taxonomy" id="7460"/>
    <lineage>
        <taxon>Eukaryota</taxon>
        <taxon>Metazoa</taxon>
        <taxon>Ecdysozoa</taxon>
        <taxon>Arthropoda</taxon>
        <taxon>Hexapoda</taxon>
        <taxon>Insecta</taxon>
        <taxon>Pterygota</taxon>
        <taxon>Neoptera</taxon>
        <taxon>Endopterygota</taxon>
        <taxon>Hymenoptera</taxon>
        <taxon>Apocrita</taxon>
        <taxon>Aculeata</taxon>
        <taxon>Apoidea</taxon>
        <taxon>Anthophila</taxon>
        <taxon>Apidae</taxon>
        <taxon>Apis</taxon>
    </lineage>
</organism>
<keyword evidence="2" id="KW-0812">Transmembrane</keyword>